<dbReference type="EMBL" id="JAYKBW010000009">
    <property type="protein sequence ID" value="MEB3075390.1"/>
    <property type="molecule type" value="Genomic_DNA"/>
</dbReference>
<name>A0ABU5Z8V3_9FLAO</name>
<evidence type="ECO:0000313" key="2">
    <source>
        <dbReference type="Proteomes" id="UP001311730"/>
    </source>
</evidence>
<accession>A0ABU5Z8V3</accession>
<comment type="caution">
    <text evidence="1">The sequence shown here is derived from an EMBL/GenBank/DDBJ whole genome shotgun (WGS) entry which is preliminary data.</text>
</comment>
<evidence type="ECO:0008006" key="3">
    <source>
        <dbReference type="Google" id="ProtNLM"/>
    </source>
</evidence>
<keyword evidence="2" id="KW-1185">Reference proteome</keyword>
<reference evidence="1 2" key="1">
    <citation type="submission" date="2023-12" db="EMBL/GenBank/DDBJ databases">
        <title>Genomic sequences of Capnocytophaga and Parvimonas strains.</title>
        <authorList>
            <person name="Watt R.M."/>
            <person name="Wang M."/>
            <person name="Yang T."/>
            <person name="Tong W.M."/>
        </authorList>
    </citation>
    <scope>NUCLEOTIDE SEQUENCE [LARGE SCALE GENOMIC DNA]</scope>
    <source>
        <strain evidence="1 2">CCUG 13096</strain>
    </source>
</reference>
<dbReference type="RefSeq" id="WP_323983593.1">
    <property type="nucleotide sequence ID" value="NZ_JAYKBW010000009.1"/>
</dbReference>
<proteinExistence type="predicted"/>
<organism evidence="1 2">
    <name type="scientific">Capnocytophaga gingivalis</name>
    <dbReference type="NCBI Taxonomy" id="1017"/>
    <lineage>
        <taxon>Bacteria</taxon>
        <taxon>Pseudomonadati</taxon>
        <taxon>Bacteroidota</taxon>
        <taxon>Flavobacteriia</taxon>
        <taxon>Flavobacteriales</taxon>
        <taxon>Flavobacteriaceae</taxon>
        <taxon>Capnocytophaga</taxon>
    </lineage>
</organism>
<protein>
    <recommendedName>
        <fullName evidence="3">Lipopolysaccharide biosynthesis protein</fullName>
    </recommendedName>
</protein>
<evidence type="ECO:0000313" key="1">
    <source>
        <dbReference type="EMBL" id="MEB3075390.1"/>
    </source>
</evidence>
<gene>
    <name evidence="1" type="ORF">VJJ08_08775</name>
</gene>
<sequence>MKQKVLFIGIGFYDYDIIIRQAIEKLGFEVDYFCETPKGFFYSFANYLKLNSISQIFRNNHSMNIANACGNDYSYIFVIKGDCITHEALNIIQQKNKKAKTVLYLWDSIKRMPNYKKIESYFDTIYSFDRVDTLNDSNLKFKPLFYRSEYKSNQDNNSFLFDLFFIGWAHSDRAILLKEIDLKLQSQDLKTKFLIFVGKAAYYISKPIRAIRTMTIQKPISTKDIAQYCSESRAILDIAHPLQTGLTMRTIEVLFGIGRKLITTNKDIINYDFYNENNILIINRENLEIPKSFFEKEFIPYPKEFVESFFIENWVKDFFDES</sequence>
<dbReference type="Proteomes" id="UP001311730">
    <property type="component" value="Unassembled WGS sequence"/>
</dbReference>